<dbReference type="EMBL" id="JAQJAN010000017">
    <property type="protein sequence ID" value="KAJ5710128.1"/>
    <property type="molecule type" value="Genomic_DNA"/>
</dbReference>
<accession>A0AAD6HF11</accession>
<evidence type="ECO:0000313" key="2">
    <source>
        <dbReference type="Proteomes" id="UP001215712"/>
    </source>
</evidence>
<reference evidence="1" key="1">
    <citation type="journal article" date="2023" name="IMA Fungus">
        <title>Comparative genomic study of the Penicillium genus elucidates a diverse pangenome and 15 lateral gene transfer events.</title>
        <authorList>
            <person name="Petersen C."/>
            <person name="Sorensen T."/>
            <person name="Nielsen M.R."/>
            <person name="Sondergaard T.E."/>
            <person name="Sorensen J.L."/>
            <person name="Fitzpatrick D.A."/>
            <person name="Frisvad J.C."/>
            <person name="Nielsen K.L."/>
        </authorList>
    </citation>
    <scope>NUCLEOTIDE SEQUENCE</scope>
    <source>
        <strain evidence="1">IBT 17514</strain>
    </source>
</reference>
<proteinExistence type="predicted"/>
<evidence type="ECO:0000313" key="1">
    <source>
        <dbReference type="EMBL" id="KAJ5710128.1"/>
    </source>
</evidence>
<dbReference type="InterPro" id="IPR051678">
    <property type="entry name" value="AGP_Transferase"/>
</dbReference>
<sequence length="339" mass="39311">MKPRMHFDDVAWERSSDIVDNWKYVLYAQDAWNKIGKFLSKQNKPRKDNDFFPFKKGGFNTNLVMTFTDDSGPIMRFPLPGAVMFPEEKVRNEVSVMRFILDKTANKIPIPVPSVSCWGQQHESPANMGSFIIMDYVDHYGNMRDLLELPGRKPGDRPVLNPNISPRRLEFLYRKLAKIILSLSTLTFDRIRSIKLDQNDSSTWKVIHRHLSYSMNEIVQLSTLPRSKIPSVIHNKASSYFEALAELHLAHLVNQRNDSIDSEEDCRHKFIARFLFRKIVQDPRLNARWIVHETGPFPLWCDDFCPGNVLINKDEDIAAVVGWEFTYTAPLDIAYAPPW</sequence>
<dbReference type="InterPro" id="IPR011009">
    <property type="entry name" value="Kinase-like_dom_sf"/>
</dbReference>
<dbReference type="PANTHER" id="PTHR21310">
    <property type="entry name" value="AMINOGLYCOSIDE PHOSPHOTRANSFERASE-RELATED-RELATED"/>
    <property type="match status" value="1"/>
</dbReference>
<evidence type="ECO:0008006" key="3">
    <source>
        <dbReference type="Google" id="ProtNLM"/>
    </source>
</evidence>
<name>A0AAD6HF11_9EURO</name>
<dbReference type="PANTHER" id="PTHR21310:SF37">
    <property type="entry name" value="AMINOGLYCOSIDE PHOSPHOTRANSFERASE DOMAIN-CONTAINING PROTEIN"/>
    <property type="match status" value="1"/>
</dbReference>
<dbReference type="SUPFAM" id="SSF56112">
    <property type="entry name" value="Protein kinase-like (PK-like)"/>
    <property type="match status" value="1"/>
</dbReference>
<gene>
    <name evidence="1" type="ORF">N7493_009720</name>
</gene>
<organism evidence="1 2">
    <name type="scientific">Penicillium malachiteum</name>
    <dbReference type="NCBI Taxonomy" id="1324776"/>
    <lineage>
        <taxon>Eukaryota</taxon>
        <taxon>Fungi</taxon>
        <taxon>Dikarya</taxon>
        <taxon>Ascomycota</taxon>
        <taxon>Pezizomycotina</taxon>
        <taxon>Eurotiomycetes</taxon>
        <taxon>Eurotiomycetidae</taxon>
        <taxon>Eurotiales</taxon>
        <taxon>Aspergillaceae</taxon>
        <taxon>Penicillium</taxon>
    </lineage>
</organism>
<comment type="caution">
    <text evidence="1">The sequence shown here is derived from an EMBL/GenBank/DDBJ whole genome shotgun (WGS) entry which is preliminary data.</text>
</comment>
<dbReference type="AlphaFoldDB" id="A0AAD6HF11"/>
<dbReference type="Proteomes" id="UP001215712">
    <property type="component" value="Unassembled WGS sequence"/>
</dbReference>
<protein>
    <recommendedName>
        <fullName evidence="3">Aminoglycoside phosphotransferase domain-containing protein</fullName>
    </recommendedName>
</protein>
<reference evidence="1" key="2">
    <citation type="submission" date="2023-01" db="EMBL/GenBank/DDBJ databases">
        <authorList>
            <person name="Petersen C."/>
        </authorList>
    </citation>
    <scope>NUCLEOTIDE SEQUENCE</scope>
    <source>
        <strain evidence="1">IBT 17514</strain>
    </source>
</reference>
<keyword evidence="2" id="KW-1185">Reference proteome</keyword>